<keyword evidence="4" id="KW-0809">Transit peptide</keyword>
<feature type="compositionally biased region" description="Basic and acidic residues" evidence="5">
    <location>
        <begin position="439"/>
        <end position="450"/>
    </location>
</feature>
<evidence type="ECO:0000313" key="9">
    <source>
        <dbReference type="RefSeq" id="XP_016987529.1"/>
    </source>
</evidence>
<feature type="domain" description="HotDog ACOT-type" evidence="6">
    <location>
        <begin position="287"/>
        <end position="399"/>
    </location>
</feature>
<reference evidence="7" key="3">
    <citation type="submission" date="2025-05" db="UniProtKB">
        <authorList>
            <consortium name="EnsemblMetazoa"/>
        </authorList>
    </citation>
    <scope>IDENTIFICATION</scope>
</reference>
<keyword evidence="8" id="KW-1185">Reference proteome</keyword>
<dbReference type="PROSITE" id="PS51770">
    <property type="entry name" value="HOTDOG_ACOT"/>
    <property type="match status" value="1"/>
</dbReference>
<dbReference type="Proteomes" id="UP001652680">
    <property type="component" value="Unassembled WGS sequence"/>
</dbReference>
<evidence type="ECO:0000256" key="2">
    <source>
        <dbReference type="ARBA" id="ARBA00022737"/>
    </source>
</evidence>
<evidence type="ECO:0000259" key="6">
    <source>
        <dbReference type="PROSITE" id="PS51770"/>
    </source>
</evidence>
<dbReference type="SUPFAM" id="SSF54637">
    <property type="entry name" value="Thioesterase/thiol ester dehydrase-isomerase"/>
    <property type="match status" value="2"/>
</dbReference>
<dbReference type="EnsemblMetazoa" id="XM_017132040.2">
    <property type="protein sequence ID" value="XP_016987529.1"/>
    <property type="gene ID" value="LOC108050371"/>
</dbReference>
<dbReference type="PANTHER" id="PTHR12655:SF0">
    <property type="entry name" value="ACYL-COENZYME A THIOESTERASE 9, MITOCHONDRIAL"/>
    <property type="match status" value="1"/>
</dbReference>
<evidence type="ECO:0000256" key="5">
    <source>
        <dbReference type="SAM" id="MobiDB-lite"/>
    </source>
</evidence>
<dbReference type="RefSeq" id="XP_016987529.1">
    <property type="nucleotide sequence ID" value="XM_017132040.1"/>
</dbReference>
<reference evidence="9" key="2">
    <citation type="submission" date="2025-04" db="UniProtKB">
        <authorList>
            <consortium name="RefSeq"/>
        </authorList>
    </citation>
    <scope>IDENTIFICATION</scope>
</reference>
<reference evidence="8" key="1">
    <citation type="journal article" date="2021" name="Elife">
        <title>Highly contiguous assemblies of 101 drosophilid genomes.</title>
        <authorList>
            <person name="Kim B.Y."/>
            <person name="Wang J.R."/>
            <person name="Miller D.E."/>
            <person name="Barmina O."/>
            <person name="Delaney E."/>
            <person name="Thompson A."/>
            <person name="Comeault A.A."/>
            <person name="Peede D."/>
            <person name="D'Agostino E.R."/>
            <person name="Pelaez J."/>
            <person name="Aguilar J.M."/>
            <person name="Haji D."/>
            <person name="Matsunaga T."/>
            <person name="Armstrong E.E."/>
            <person name="Zych M."/>
            <person name="Ogawa Y."/>
            <person name="Stamenkovic-Radak M."/>
            <person name="Jelic M."/>
            <person name="Veselinovic M.S."/>
            <person name="Tanaskovic M."/>
            <person name="Eric P."/>
            <person name="Gao J.J."/>
            <person name="Katoh T.K."/>
            <person name="Toda M.J."/>
            <person name="Watabe H."/>
            <person name="Watada M."/>
            <person name="Davis J.S."/>
            <person name="Moyle L.C."/>
            <person name="Manoli G."/>
            <person name="Bertolini E."/>
            <person name="Kostal V."/>
            <person name="Hawley R.S."/>
            <person name="Takahashi A."/>
            <person name="Jones C.D."/>
            <person name="Price D.K."/>
            <person name="Whiteman N."/>
            <person name="Kopp A."/>
            <person name="Matute D.R."/>
            <person name="Petrov D.A."/>
        </authorList>
    </citation>
    <scope>NUCLEOTIDE SEQUENCE [LARGE SCALE GENOMIC DNA]</scope>
</reference>
<evidence type="ECO:0000256" key="4">
    <source>
        <dbReference type="ARBA" id="ARBA00022946"/>
    </source>
</evidence>
<evidence type="ECO:0000313" key="8">
    <source>
        <dbReference type="Proteomes" id="UP001652680"/>
    </source>
</evidence>
<feature type="region of interest" description="Disordered" evidence="5">
    <location>
        <begin position="431"/>
        <end position="450"/>
    </location>
</feature>
<proteinExistence type="inferred from homology"/>
<dbReference type="OrthoDB" id="331699at2759"/>
<sequence length="450" mass="51502">MHLRRRIIAIPSLNPQLQVLRHRFVECDGEQLESGHCSGTMADVGKKIREHVGAEGGYHAIPKSREGLLKFQPKRSELPKRSMMDSHTTANILLENDALMRERFVYGVGLLRMGRIMEELDLLSVWICHRHIFPPKLPEGVPLPYTFVTLLVDHAHFLVEKFSADVDVSLSGHVSWTGNSSMEITAYVRQNGLLLAKAIFMIAARDATNSGPAPVNPLMPANELEDCFYREALERHKRRAEKLSRLDSKRQPTKEEEQIMYEMFTRTKGIEGLSQTATLPPDCRWMSEWHRSTLLHPFPQNRNEANTIFGGFIIRSAIETSYITACLYGGDYSVIRFISDITFTHQIPVHSYMKLRAYVVYTQDNYVQLMTVVNAIDGNNFSEFHSNTLHLTYSCNHKVPEILPTSYHEALWYLSGRRHFQRFLASINRDMEGGSSPPEKIKDDDLRKGI</sequence>
<dbReference type="PANTHER" id="PTHR12655">
    <property type="entry name" value="ACYL-COA THIOESTERASE"/>
    <property type="match status" value="1"/>
</dbReference>
<evidence type="ECO:0000256" key="3">
    <source>
        <dbReference type="ARBA" id="ARBA00022801"/>
    </source>
</evidence>
<dbReference type="AlphaFoldDB" id="A0A6P4FE93"/>
<name>A0A6P4FE93_DRORH</name>
<dbReference type="CDD" id="cd03442">
    <property type="entry name" value="BFIT_BACH"/>
    <property type="match status" value="2"/>
</dbReference>
<protein>
    <submittedName>
        <fullName evidence="9">Acyl-coenzyme A thioesterase 9, mitochondrial</fullName>
    </submittedName>
</protein>
<keyword evidence="3" id="KW-0378">Hydrolase</keyword>
<organism evidence="9">
    <name type="scientific">Drosophila rhopaloa</name>
    <name type="common">Fruit fly</name>
    <dbReference type="NCBI Taxonomy" id="1041015"/>
    <lineage>
        <taxon>Eukaryota</taxon>
        <taxon>Metazoa</taxon>
        <taxon>Ecdysozoa</taxon>
        <taxon>Arthropoda</taxon>
        <taxon>Hexapoda</taxon>
        <taxon>Insecta</taxon>
        <taxon>Pterygota</taxon>
        <taxon>Neoptera</taxon>
        <taxon>Endopterygota</taxon>
        <taxon>Diptera</taxon>
        <taxon>Brachycera</taxon>
        <taxon>Muscomorpha</taxon>
        <taxon>Ephydroidea</taxon>
        <taxon>Drosophilidae</taxon>
        <taxon>Drosophila</taxon>
        <taxon>Sophophora</taxon>
    </lineage>
</organism>
<dbReference type="GO" id="GO:0047617">
    <property type="term" value="F:fatty acyl-CoA hydrolase activity"/>
    <property type="evidence" value="ECO:0007669"/>
    <property type="project" value="TreeGrafter"/>
</dbReference>
<dbReference type="OMA" id="SYHEALW"/>
<evidence type="ECO:0000313" key="7">
    <source>
        <dbReference type="EnsemblMetazoa" id="XP_016987529.1"/>
    </source>
</evidence>
<dbReference type="Gene3D" id="3.10.129.10">
    <property type="entry name" value="Hotdog Thioesterase"/>
    <property type="match status" value="2"/>
</dbReference>
<dbReference type="GO" id="GO:0006637">
    <property type="term" value="P:acyl-CoA metabolic process"/>
    <property type="evidence" value="ECO:0007669"/>
    <property type="project" value="TreeGrafter"/>
</dbReference>
<evidence type="ECO:0000256" key="1">
    <source>
        <dbReference type="ARBA" id="ARBA00010458"/>
    </source>
</evidence>
<dbReference type="InterPro" id="IPR033120">
    <property type="entry name" value="HOTDOG_ACOT"/>
</dbReference>
<keyword evidence="2" id="KW-0677">Repeat</keyword>
<dbReference type="GeneID" id="108050371"/>
<accession>A0A6P4FE93</accession>
<dbReference type="GO" id="GO:0005739">
    <property type="term" value="C:mitochondrion"/>
    <property type="evidence" value="ECO:0007669"/>
    <property type="project" value="TreeGrafter"/>
</dbReference>
<gene>
    <name evidence="9" type="primary">LOC108050371</name>
    <name evidence="7" type="synonym">108050371</name>
</gene>
<comment type="similarity">
    <text evidence="1">Belongs to the acyl coenzyme A hydrolase family.</text>
</comment>
<dbReference type="InterPro" id="IPR029069">
    <property type="entry name" value="HotDog_dom_sf"/>
</dbReference>